<dbReference type="Proteomes" id="UP000053259">
    <property type="component" value="Unassembled WGS sequence"/>
</dbReference>
<dbReference type="EMBL" id="KN847739">
    <property type="protein sequence ID" value="KIV98349.1"/>
    <property type="molecule type" value="Genomic_DNA"/>
</dbReference>
<dbReference type="GeneID" id="27317781"/>
<proteinExistence type="predicted"/>
<dbReference type="AlphaFoldDB" id="A0A0D1ZWE2"/>
<accession>A0A0D1ZWE2</accession>
<evidence type="ECO:0000256" key="1">
    <source>
        <dbReference type="SAM" id="MobiDB-lite"/>
    </source>
</evidence>
<evidence type="ECO:0000313" key="2">
    <source>
        <dbReference type="EMBL" id="KIV98349.1"/>
    </source>
</evidence>
<keyword evidence="3" id="KW-1185">Reference proteome</keyword>
<feature type="region of interest" description="Disordered" evidence="1">
    <location>
        <begin position="58"/>
        <end position="81"/>
    </location>
</feature>
<dbReference type="InParanoid" id="A0A0D1ZWE2"/>
<dbReference type="RefSeq" id="XP_016208219.1">
    <property type="nucleotide sequence ID" value="XM_016363950.1"/>
</dbReference>
<organism evidence="2 3">
    <name type="scientific">Verruconis gallopava</name>
    <dbReference type="NCBI Taxonomy" id="253628"/>
    <lineage>
        <taxon>Eukaryota</taxon>
        <taxon>Fungi</taxon>
        <taxon>Dikarya</taxon>
        <taxon>Ascomycota</taxon>
        <taxon>Pezizomycotina</taxon>
        <taxon>Dothideomycetes</taxon>
        <taxon>Pleosporomycetidae</taxon>
        <taxon>Venturiales</taxon>
        <taxon>Sympoventuriaceae</taxon>
        <taxon>Verruconis</taxon>
    </lineage>
</organism>
<dbReference type="VEuPathDB" id="FungiDB:PV09_09808"/>
<protein>
    <submittedName>
        <fullName evidence="2">Uncharacterized protein</fullName>
    </submittedName>
</protein>
<name>A0A0D1ZWE2_9PEZI</name>
<reference evidence="2 3" key="1">
    <citation type="submission" date="2015-01" db="EMBL/GenBank/DDBJ databases">
        <title>The Genome Sequence of Ochroconis gallopava CBS43764.</title>
        <authorList>
            <consortium name="The Broad Institute Genomics Platform"/>
            <person name="Cuomo C."/>
            <person name="de Hoog S."/>
            <person name="Gorbushina A."/>
            <person name="Stielow B."/>
            <person name="Teixiera M."/>
            <person name="Abouelleil A."/>
            <person name="Chapman S.B."/>
            <person name="Priest M."/>
            <person name="Young S.K."/>
            <person name="Wortman J."/>
            <person name="Nusbaum C."/>
            <person name="Birren B."/>
        </authorList>
    </citation>
    <scope>NUCLEOTIDE SEQUENCE [LARGE SCALE GENOMIC DNA]</scope>
    <source>
        <strain evidence="2 3">CBS 43764</strain>
    </source>
</reference>
<sequence length="272" mass="30913">MHSNLFVRIRSLYLQLFPRHFPPNHDEISQPALRGHLQDNEEETNALGKYSWTRVLHKKGHDDDDESETPPHYFSTPPENLPNNYNIPAKKNINLGEILFLTNKEKAQYASLHRGKGAHEDTLLQITAQLGFQTFASMTLYYLARASAHNFHLCHTEFCRFVKNSFLTLDPNVVIALSGMTCAVVGIQGRELTNSNIFAYLRQLEADLYDLLEWGCQPEAVTVSEASSSFQVIQIMLSQGPSRKFLKYQGNLKKDLEVGLSTSWDVATKLRT</sequence>
<gene>
    <name evidence="2" type="ORF">PV09_09808</name>
</gene>
<evidence type="ECO:0000313" key="3">
    <source>
        <dbReference type="Proteomes" id="UP000053259"/>
    </source>
</evidence>